<protein>
    <submittedName>
        <fullName evidence="1">Uncharacterized protein</fullName>
    </submittedName>
</protein>
<proteinExistence type="predicted"/>
<comment type="caution">
    <text evidence="1">The sequence shown here is derived from an EMBL/GenBank/DDBJ whole genome shotgun (WGS) entry which is preliminary data.</text>
</comment>
<name>A0AAW1J5F9_SAPOF</name>
<dbReference type="Proteomes" id="UP001443914">
    <property type="component" value="Unassembled WGS sequence"/>
</dbReference>
<evidence type="ECO:0000313" key="1">
    <source>
        <dbReference type="EMBL" id="KAK9698076.1"/>
    </source>
</evidence>
<gene>
    <name evidence="1" type="ORF">RND81_08G080900</name>
</gene>
<organism evidence="1 2">
    <name type="scientific">Saponaria officinalis</name>
    <name type="common">Common soapwort</name>
    <name type="synonym">Lychnis saponaria</name>
    <dbReference type="NCBI Taxonomy" id="3572"/>
    <lineage>
        <taxon>Eukaryota</taxon>
        <taxon>Viridiplantae</taxon>
        <taxon>Streptophyta</taxon>
        <taxon>Embryophyta</taxon>
        <taxon>Tracheophyta</taxon>
        <taxon>Spermatophyta</taxon>
        <taxon>Magnoliopsida</taxon>
        <taxon>eudicotyledons</taxon>
        <taxon>Gunneridae</taxon>
        <taxon>Pentapetalae</taxon>
        <taxon>Caryophyllales</taxon>
        <taxon>Caryophyllaceae</taxon>
        <taxon>Caryophylleae</taxon>
        <taxon>Saponaria</taxon>
    </lineage>
</organism>
<dbReference type="AlphaFoldDB" id="A0AAW1J5F9"/>
<evidence type="ECO:0000313" key="2">
    <source>
        <dbReference type="Proteomes" id="UP001443914"/>
    </source>
</evidence>
<sequence>MWQLLIDETDFSLNKVPDIVDNTVDPVIRRRPLENQWDHMEAIRGPFRCAICLSSLFYRSSFCHAPSDLQVEVVFSATVTGQVHILSDLSSMIAFLNKQLQCVSDLLVLSFIFILGSELVLGFCI</sequence>
<accession>A0AAW1J5F9</accession>
<reference evidence="1" key="1">
    <citation type="submission" date="2024-03" db="EMBL/GenBank/DDBJ databases">
        <title>WGS assembly of Saponaria officinalis var. Norfolk2.</title>
        <authorList>
            <person name="Jenkins J."/>
            <person name="Shu S."/>
            <person name="Grimwood J."/>
            <person name="Barry K."/>
            <person name="Goodstein D."/>
            <person name="Schmutz J."/>
            <person name="Leebens-Mack J."/>
            <person name="Osbourn A."/>
        </authorList>
    </citation>
    <scope>NUCLEOTIDE SEQUENCE [LARGE SCALE GENOMIC DNA]</scope>
    <source>
        <strain evidence="1">JIC</strain>
    </source>
</reference>
<keyword evidence="2" id="KW-1185">Reference proteome</keyword>
<dbReference type="EMBL" id="JBDFQZ010000008">
    <property type="protein sequence ID" value="KAK9698076.1"/>
    <property type="molecule type" value="Genomic_DNA"/>
</dbReference>